<feature type="domain" description="Harmonin-binding protein USHBP1 PDZ-binding" evidence="3">
    <location>
        <begin position="268"/>
        <end position="329"/>
    </location>
</feature>
<evidence type="ECO:0000256" key="1">
    <source>
        <dbReference type="SAM" id="Coils"/>
    </source>
</evidence>
<feature type="region of interest" description="Disordered" evidence="2">
    <location>
        <begin position="340"/>
        <end position="397"/>
    </location>
</feature>
<reference evidence="4" key="2">
    <citation type="submission" date="2025-09" db="UniProtKB">
        <authorList>
            <consortium name="Ensembl"/>
        </authorList>
    </citation>
    <scope>IDENTIFICATION</scope>
</reference>
<evidence type="ECO:0000313" key="5">
    <source>
        <dbReference type="Proteomes" id="UP000694543"/>
    </source>
</evidence>
<feature type="coiled-coil region" evidence="1">
    <location>
        <begin position="259"/>
        <end position="293"/>
    </location>
</feature>
<feature type="compositionally biased region" description="Acidic residues" evidence="2">
    <location>
        <begin position="30"/>
        <end position="39"/>
    </location>
</feature>
<evidence type="ECO:0000259" key="3">
    <source>
        <dbReference type="Pfam" id="PF10506"/>
    </source>
</evidence>
<dbReference type="PANTHER" id="PTHR23347">
    <property type="entry name" value="COLORECTAL MUTANT CANCER PROTEIN MCC PROTEIN -RELATED"/>
    <property type="match status" value="1"/>
</dbReference>
<feature type="compositionally biased region" description="Polar residues" evidence="2">
    <location>
        <begin position="1"/>
        <end position="11"/>
    </location>
</feature>
<feature type="region of interest" description="Disordered" evidence="2">
    <location>
        <begin position="507"/>
        <end position="538"/>
    </location>
</feature>
<keyword evidence="5" id="KW-1185">Reference proteome</keyword>
<sequence>MEEGQAGQSLCSPLHLASEQLDDDKGRDEDKDEDEDEDTAAAGDEQHIITLLACTDPHSTRYLPHRKEEEHSGCTSSPCPDGQQPQGLDGTGTEAPHPDLFAALQHAVSSLERAVISRHRCTPAPPAEWAQSLEELQRVAGTRQGLERGEGLLEEAARNAALREALGDRDEELSRTTDALQALQGERERLQGKVWELQEALARLEGMGGAGGDTVGLSSAPGLGDPQDLSGCLLSYDEAQPHSTQPHSPLSPLPSEGASHELEERMQQLQGHMERLKEVNQQLSTALHDCKSDSERLSMELGQHESCSSALRLALHCSERCVDAYAALLERMWAKLGRDGHGPDAGATGKQSAEHGCGPSPTQSLQLPGQAEPNRQEESGVSSCPRLHSTHGSEEGALREAIRQLRAEQAAVQVSLSPMPPRAPSRRGEDVCARAERALQDARALLPGWRRPERAELLREVAELKEAMAELRMRLQLAEKEKRGLEVLAAAQGPREAALRLVLQHMEREQGAHSPSSSSSSSEEDAPMGAAAAQRPADLERKAQELQRALARIEQLHARAQALVLSLEQSSAVSRAQHEKCITVTRESFHAHSALALAYRSARHKQAAQLQHLEARAGAMQQQQAQRMQALARRLQALEQHEAGGETCI</sequence>
<evidence type="ECO:0000313" key="4">
    <source>
        <dbReference type="Ensembl" id="ENSCPIP00010007534.1"/>
    </source>
</evidence>
<reference evidence="4" key="1">
    <citation type="submission" date="2025-08" db="UniProtKB">
        <authorList>
            <consortium name="Ensembl"/>
        </authorList>
    </citation>
    <scope>IDENTIFICATION</scope>
</reference>
<feature type="compositionally biased region" description="Low complexity" evidence="2">
    <location>
        <begin position="514"/>
        <end position="536"/>
    </location>
</feature>
<feature type="coiled-coil region" evidence="1">
    <location>
        <begin position="454"/>
        <end position="488"/>
    </location>
</feature>
<feature type="coiled-coil region" evidence="1">
    <location>
        <begin position="173"/>
        <end position="207"/>
    </location>
</feature>
<evidence type="ECO:0000256" key="2">
    <source>
        <dbReference type="SAM" id="MobiDB-lite"/>
    </source>
</evidence>
<feature type="region of interest" description="Disordered" evidence="2">
    <location>
        <begin position="1"/>
        <end position="97"/>
    </location>
</feature>
<organism evidence="4 5">
    <name type="scientific">Chrysolophus pictus</name>
    <name type="common">Golden pheasant</name>
    <name type="synonym">Phasianus pictus</name>
    <dbReference type="NCBI Taxonomy" id="9089"/>
    <lineage>
        <taxon>Eukaryota</taxon>
        <taxon>Metazoa</taxon>
        <taxon>Chordata</taxon>
        <taxon>Craniata</taxon>
        <taxon>Vertebrata</taxon>
        <taxon>Euteleostomi</taxon>
        <taxon>Archelosauria</taxon>
        <taxon>Archosauria</taxon>
        <taxon>Dinosauria</taxon>
        <taxon>Saurischia</taxon>
        <taxon>Theropoda</taxon>
        <taxon>Coelurosauria</taxon>
        <taxon>Aves</taxon>
        <taxon>Neognathae</taxon>
        <taxon>Galloanserae</taxon>
        <taxon>Galliformes</taxon>
        <taxon>Phasianidae</taxon>
        <taxon>Phasianinae</taxon>
        <taxon>Chrysolophus</taxon>
    </lineage>
</organism>
<name>A0A8C3LEX1_CHRPC</name>
<accession>A0A8C3LEX1</accession>
<dbReference type="Pfam" id="PF10506">
    <property type="entry name" value="USHBP1_PDZ-bd"/>
    <property type="match status" value="1"/>
</dbReference>
<feature type="region of interest" description="Disordered" evidence="2">
    <location>
        <begin position="239"/>
        <end position="258"/>
    </location>
</feature>
<dbReference type="Proteomes" id="UP000694543">
    <property type="component" value="Unplaced"/>
</dbReference>
<dbReference type="InterPro" id="IPR040171">
    <property type="entry name" value="USBP1-like"/>
</dbReference>
<dbReference type="Ensembl" id="ENSCPIT00010008897.1">
    <property type="protein sequence ID" value="ENSCPIP00010007534.1"/>
    <property type="gene ID" value="ENSCPIG00010005884.1"/>
</dbReference>
<protein>
    <submittedName>
        <fullName evidence="4">USH1 protein network component harmonin binding protein 1</fullName>
    </submittedName>
</protein>
<dbReference type="PANTHER" id="PTHR23347:SF5">
    <property type="entry name" value="HARMONIN-BINDING PROTEIN USHBP1"/>
    <property type="match status" value="1"/>
</dbReference>
<keyword evidence="1" id="KW-0175">Coiled coil</keyword>
<dbReference type="AlphaFoldDB" id="A0A8C3LEX1"/>
<dbReference type="InterPro" id="IPR019536">
    <property type="entry name" value="USHBP1_PDZ-bd"/>
</dbReference>
<feature type="compositionally biased region" description="Polar residues" evidence="2">
    <location>
        <begin position="73"/>
        <end position="86"/>
    </location>
</feature>
<proteinExistence type="predicted"/>